<accession>A0A0R3VZ31</accession>
<organism evidence="4">
    <name type="scientific">Taenia asiatica</name>
    <name type="common">Asian tapeworm</name>
    <dbReference type="NCBI Taxonomy" id="60517"/>
    <lineage>
        <taxon>Eukaryota</taxon>
        <taxon>Metazoa</taxon>
        <taxon>Spiralia</taxon>
        <taxon>Lophotrochozoa</taxon>
        <taxon>Platyhelminthes</taxon>
        <taxon>Cestoda</taxon>
        <taxon>Eucestoda</taxon>
        <taxon>Cyclophyllidea</taxon>
        <taxon>Taeniidae</taxon>
        <taxon>Taenia</taxon>
    </lineage>
</organism>
<evidence type="ECO:0000313" key="3">
    <source>
        <dbReference type="Proteomes" id="UP000282613"/>
    </source>
</evidence>
<evidence type="ECO:0000256" key="1">
    <source>
        <dbReference type="SAM" id="MobiDB-lite"/>
    </source>
</evidence>
<feature type="compositionally biased region" description="Basic and acidic residues" evidence="1">
    <location>
        <begin position="1"/>
        <end position="15"/>
    </location>
</feature>
<gene>
    <name evidence="2" type="ORF">TASK_LOCUS2676</name>
</gene>
<protein>
    <submittedName>
        <fullName evidence="2 4">Uncharacterized protein</fullName>
    </submittedName>
</protein>
<reference evidence="4" key="1">
    <citation type="submission" date="2017-02" db="UniProtKB">
        <authorList>
            <consortium name="WormBaseParasite"/>
        </authorList>
    </citation>
    <scope>IDENTIFICATION</scope>
</reference>
<evidence type="ECO:0000313" key="2">
    <source>
        <dbReference type="EMBL" id="VDK25849.1"/>
    </source>
</evidence>
<proteinExistence type="predicted"/>
<feature type="region of interest" description="Disordered" evidence="1">
    <location>
        <begin position="1"/>
        <end position="52"/>
    </location>
</feature>
<reference evidence="2 3" key="2">
    <citation type="submission" date="2018-11" db="EMBL/GenBank/DDBJ databases">
        <authorList>
            <consortium name="Pathogen Informatics"/>
        </authorList>
    </citation>
    <scope>NUCLEOTIDE SEQUENCE [LARGE SCALE GENOMIC DNA]</scope>
</reference>
<name>A0A0R3VZ31_TAEAS</name>
<dbReference type="WBParaSite" id="TASK_0000267501-mRNA-1">
    <property type="protein sequence ID" value="TASK_0000267501-mRNA-1"/>
    <property type="gene ID" value="TASK_0000267501"/>
</dbReference>
<evidence type="ECO:0000313" key="4">
    <source>
        <dbReference type="WBParaSite" id="TASK_0000267501-mRNA-1"/>
    </source>
</evidence>
<dbReference type="EMBL" id="UYRS01002528">
    <property type="protein sequence ID" value="VDK25849.1"/>
    <property type="molecule type" value="Genomic_DNA"/>
</dbReference>
<dbReference type="AlphaFoldDB" id="A0A0R3VZ31"/>
<keyword evidence="3" id="KW-1185">Reference proteome</keyword>
<sequence>MDEEGKGSRKEEVRPEPSTSEPKGNTSRLRCHEPVDLTVRSGDGGHTKAGVRGRCTEEISQMTPSTSRINEPTVLDFDPFSTLHTVEDLLRAILHPPDPFTNDILKNWLLLSMVDGVNFIQDIFQNPISFKRLSHEHQNLCIGWFAFFCEHMPRIMEEHQFATKMVFLPGERHEFFIDFCEKLQQCLPRILAMGLYNKRVYRTWRDFYRSL</sequence>
<dbReference type="Proteomes" id="UP000282613">
    <property type="component" value="Unassembled WGS sequence"/>
</dbReference>
<feature type="compositionally biased region" description="Polar residues" evidence="1">
    <location>
        <begin position="17"/>
        <end position="28"/>
    </location>
</feature>